<evidence type="ECO:0000313" key="3">
    <source>
        <dbReference type="Proteomes" id="UP000236173"/>
    </source>
</evidence>
<gene>
    <name evidence="2" type="ORF">HRbin17_02075</name>
</gene>
<accession>A0A2H5XEE4</accession>
<name>A0A2H5XEE4_9BACT</name>
<dbReference type="Proteomes" id="UP000236173">
    <property type="component" value="Unassembled WGS sequence"/>
</dbReference>
<feature type="region of interest" description="Disordered" evidence="1">
    <location>
        <begin position="37"/>
        <end position="69"/>
    </location>
</feature>
<dbReference type="AlphaFoldDB" id="A0A2H5XEE4"/>
<organism evidence="2 3">
    <name type="scientific">Candidatus Fervidibacter japonicus</name>
    <dbReference type="NCBI Taxonomy" id="2035412"/>
    <lineage>
        <taxon>Bacteria</taxon>
        <taxon>Candidatus Fervidibacterota</taxon>
        <taxon>Candidatus Fervidibacter</taxon>
    </lineage>
</organism>
<feature type="compositionally biased region" description="Low complexity" evidence="1">
    <location>
        <begin position="44"/>
        <end position="69"/>
    </location>
</feature>
<protein>
    <submittedName>
        <fullName evidence="2">Uncharacterized protein</fullName>
    </submittedName>
</protein>
<sequence>MAKSRLREKELRRRRHRYWKRRKQRIKQAILEARLRKLEQKQQTGAAPSAETATAAQPAAPSVSEMPSA</sequence>
<evidence type="ECO:0000313" key="2">
    <source>
        <dbReference type="EMBL" id="GBC99549.1"/>
    </source>
</evidence>
<proteinExistence type="predicted"/>
<evidence type="ECO:0000256" key="1">
    <source>
        <dbReference type="SAM" id="MobiDB-lite"/>
    </source>
</evidence>
<comment type="caution">
    <text evidence="2">The sequence shown here is derived from an EMBL/GenBank/DDBJ whole genome shotgun (WGS) entry which is preliminary data.</text>
</comment>
<dbReference type="EMBL" id="BEHT01000030">
    <property type="protein sequence ID" value="GBC99549.1"/>
    <property type="molecule type" value="Genomic_DNA"/>
</dbReference>
<reference evidence="3" key="1">
    <citation type="submission" date="2017-09" db="EMBL/GenBank/DDBJ databases">
        <title>Metaegenomics of thermophilic ammonia-oxidizing enrichment culture.</title>
        <authorList>
            <person name="Kato S."/>
            <person name="Suzuki K."/>
        </authorList>
    </citation>
    <scope>NUCLEOTIDE SEQUENCE [LARGE SCALE GENOMIC DNA]</scope>
</reference>